<name>A0A1X2I050_9FUNG</name>
<proteinExistence type="predicted"/>
<dbReference type="Pfam" id="PF06985">
    <property type="entry name" value="HET"/>
    <property type="match status" value="1"/>
</dbReference>
<dbReference type="AlphaFoldDB" id="A0A1X2I050"/>
<accession>A0A1X2I050</accession>
<dbReference type="Proteomes" id="UP000193560">
    <property type="component" value="Unassembled WGS sequence"/>
</dbReference>
<protein>
    <recommendedName>
        <fullName evidence="1">Heterokaryon incompatibility domain-containing protein</fullName>
    </recommendedName>
</protein>
<feature type="domain" description="Heterokaryon incompatibility" evidence="1">
    <location>
        <begin position="59"/>
        <end position="145"/>
    </location>
</feature>
<keyword evidence="3" id="KW-1185">Reference proteome</keyword>
<organism evidence="2 3">
    <name type="scientific">Absidia repens</name>
    <dbReference type="NCBI Taxonomy" id="90262"/>
    <lineage>
        <taxon>Eukaryota</taxon>
        <taxon>Fungi</taxon>
        <taxon>Fungi incertae sedis</taxon>
        <taxon>Mucoromycota</taxon>
        <taxon>Mucoromycotina</taxon>
        <taxon>Mucoromycetes</taxon>
        <taxon>Mucorales</taxon>
        <taxon>Cunninghamellaceae</taxon>
        <taxon>Absidia</taxon>
    </lineage>
</organism>
<evidence type="ECO:0000313" key="3">
    <source>
        <dbReference type="Proteomes" id="UP000193560"/>
    </source>
</evidence>
<dbReference type="STRING" id="90262.A0A1X2I050"/>
<sequence length="629" mass="72708">MTMDDTLQPVFKELSCEDTQKQQNQQKPLHIVLVDIKIAAREKRIHCVEKPLTDKDLNYVALSYRWGELHEAIVDTKLGYLASVTSFALKDFYRLCDMMTREIDLQQIHYVWVDAICVHPNAAKRIAMVYQMSTIYDRARYILAVPDLHLQTLKNKSTKHKEIIEGSQSFSKFIYYLIQGNTDQLAQLDEAFLDDINVPNDPALRQLLKKYITKDLKHYINNDDEELLHHIYEINQASQAKDILQNTNDGLRHCNRVDCPLKLKDEPTTEWECRRYFSSGPWYKELTEKNVRILDSMAFLMDLVEDWSSRVLIIGEYTIAKQNNNLKYWFIQLDLGNKDLQLPFFKFDFTDPGALTVLENAHEDPLKANPMHVEFYECMIKHLQPRNFLEQILKSKTGKNEDRFYGILPISEYKETVPITDVASWGITTLASVKSKMYEWMTVRDKLNLLFLSGNKDALHLGQAFPTFATSTIHWHASAPADCFVMPHGVPLSSINFDLTHPATITFHKDTTENGHDDMALDYLQVTPMTCYAVKGSSSPSMSRDNDILLRKLLQVDDQNTNLAVDFVCIPSFGPETNKKEYPGIDWNDYYIALAGSFAKNKWILTSPEDLYLSGKRIDVNQKMNFNIY</sequence>
<evidence type="ECO:0000259" key="1">
    <source>
        <dbReference type="Pfam" id="PF06985"/>
    </source>
</evidence>
<evidence type="ECO:0000313" key="2">
    <source>
        <dbReference type="EMBL" id="ORZ05459.1"/>
    </source>
</evidence>
<dbReference type="InterPro" id="IPR010730">
    <property type="entry name" value="HET"/>
</dbReference>
<reference evidence="2 3" key="1">
    <citation type="submission" date="2016-07" db="EMBL/GenBank/DDBJ databases">
        <title>Pervasive Adenine N6-methylation of Active Genes in Fungi.</title>
        <authorList>
            <consortium name="DOE Joint Genome Institute"/>
            <person name="Mondo S.J."/>
            <person name="Dannebaum R.O."/>
            <person name="Kuo R.C."/>
            <person name="Labutti K."/>
            <person name="Haridas S."/>
            <person name="Kuo A."/>
            <person name="Salamov A."/>
            <person name="Ahrendt S.R."/>
            <person name="Lipzen A."/>
            <person name="Sullivan W."/>
            <person name="Andreopoulos W.B."/>
            <person name="Clum A."/>
            <person name="Lindquist E."/>
            <person name="Daum C."/>
            <person name="Ramamoorthy G.K."/>
            <person name="Gryganskyi A."/>
            <person name="Culley D."/>
            <person name="Magnuson J.K."/>
            <person name="James T.Y."/>
            <person name="O'Malley M.A."/>
            <person name="Stajich J.E."/>
            <person name="Spatafora J.W."/>
            <person name="Visel A."/>
            <person name="Grigoriev I.V."/>
        </authorList>
    </citation>
    <scope>NUCLEOTIDE SEQUENCE [LARGE SCALE GENOMIC DNA]</scope>
    <source>
        <strain evidence="2 3">NRRL 1336</strain>
    </source>
</reference>
<gene>
    <name evidence="2" type="ORF">BCR42DRAFT_428336</name>
</gene>
<dbReference type="OrthoDB" id="5071163at2759"/>
<dbReference type="EMBL" id="MCGE01000044">
    <property type="protein sequence ID" value="ORZ05459.1"/>
    <property type="molecule type" value="Genomic_DNA"/>
</dbReference>
<comment type="caution">
    <text evidence="2">The sequence shown here is derived from an EMBL/GenBank/DDBJ whole genome shotgun (WGS) entry which is preliminary data.</text>
</comment>